<dbReference type="InterPro" id="IPR014044">
    <property type="entry name" value="CAP_dom"/>
</dbReference>
<accession>A0A9J6CNH2</accession>
<evidence type="ECO:0000313" key="8">
    <source>
        <dbReference type="Proteomes" id="UP001107558"/>
    </source>
</evidence>
<evidence type="ECO:0000256" key="1">
    <source>
        <dbReference type="ARBA" id="ARBA00004613"/>
    </source>
</evidence>
<name>A0A9J6CNH2_POLVA</name>
<dbReference type="PIRSF" id="PIRSF038921">
    <property type="entry name" value="P14a"/>
    <property type="match status" value="1"/>
</dbReference>
<dbReference type="Pfam" id="PF00188">
    <property type="entry name" value="CAP"/>
    <property type="match status" value="1"/>
</dbReference>
<comment type="similarity">
    <text evidence="2">Belongs to the CRISP family.</text>
</comment>
<dbReference type="PANTHER" id="PTHR10334">
    <property type="entry name" value="CYSTEINE-RICH SECRETORY PROTEIN-RELATED"/>
    <property type="match status" value="1"/>
</dbReference>
<dbReference type="SMART" id="SM00198">
    <property type="entry name" value="SCP"/>
    <property type="match status" value="1"/>
</dbReference>
<keyword evidence="4 5" id="KW-0732">Signal</keyword>
<feature type="domain" description="SCP" evidence="6">
    <location>
        <begin position="63"/>
        <end position="225"/>
    </location>
</feature>
<evidence type="ECO:0000256" key="3">
    <source>
        <dbReference type="ARBA" id="ARBA00022525"/>
    </source>
</evidence>
<evidence type="ECO:0000259" key="6">
    <source>
        <dbReference type="SMART" id="SM00198"/>
    </source>
</evidence>
<dbReference type="PRINTS" id="PR00838">
    <property type="entry name" value="V5ALLERGEN"/>
</dbReference>
<proteinExistence type="inferred from homology"/>
<dbReference type="InterPro" id="IPR001283">
    <property type="entry name" value="CRISP-related"/>
</dbReference>
<comment type="subcellular location">
    <subcellularLocation>
        <location evidence="1">Secreted</location>
    </subcellularLocation>
</comment>
<feature type="signal peptide" evidence="5">
    <location>
        <begin position="1"/>
        <end position="20"/>
    </location>
</feature>
<evidence type="ECO:0000256" key="5">
    <source>
        <dbReference type="SAM" id="SignalP"/>
    </source>
</evidence>
<dbReference type="Proteomes" id="UP001107558">
    <property type="component" value="Chromosome 1"/>
</dbReference>
<evidence type="ECO:0000256" key="2">
    <source>
        <dbReference type="ARBA" id="ARBA00009923"/>
    </source>
</evidence>
<evidence type="ECO:0000256" key="4">
    <source>
        <dbReference type="ARBA" id="ARBA00022729"/>
    </source>
</evidence>
<comment type="caution">
    <text evidence="7">The sequence shown here is derived from an EMBL/GenBank/DDBJ whole genome shotgun (WGS) entry which is preliminary data.</text>
</comment>
<dbReference type="CDD" id="cd05380">
    <property type="entry name" value="CAP_euk"/>
    <property type="match status" value="1"/>
</dbReference>
<reference evidence="7" key="1">
    <citation type="submission" date="2021-03" db="EMBL/GenBank/DDBJ databases">
        <title>Chromosome level genome of the anhydrobiotic midge Polypedilum vanderplanki.</title>
        <authorList>
            <person name="Yoshida Y."/>
            <person name="Kikawada T."/>
            <person name="Gusev O."/>
        </authorList>
    </citation>
    <scope>NUCLEOTIDE SEQUENCE</scope>
    <source>
        <strain evidence="7">NIAS01</strain>
        <tissue evidence="7">Whole body or cell culture</tissue>
    </source>
</reference>
<dbReference type="InterPro" id="IPR034763">
    <property type="entry name" value="P14a_insect"/>
</dbReference>
<dbReference type="InterPro" id="IPR002413">
    <property type="entry name" value="V5_allergen-like"/>
</dbReference>
<gene>
    <name evidence="7" type="ORF">PVAND_012468</name>
</gene>
<dbReference type="SUPFAM" id="SSF55797">
    <property type="entry name" value="PR-1-like"/>
    <property type="match status" value="1"/>
</dbReference>
<keyword evidence="3" id="KW-0964">Secreted</keyword>
<protein>
    <recommendedName>
        <fullName evidence="6">SCP domain-containing protein</fullName>
    </recommendedName>
</protein>
<dbReference type="EMBL" id="JADBJN010000001">
    <property type="protein sequence ID" value="KAG5683171.1"/>
    <property type="molecule type" value="Genomic_DNA"/>
</dbReference>
<feature type="chain" id="PRO_5039896547" description="SCP domain-containing protein" evidence="5">
    <location>
        <begin position="21"/>
        <end position="251"/>
    </location>
</feature>
<dbReference type="Gene3D" id="3.40.33.10">
    <property type="entry name" value="CAP"/>
    <property type="match status" value="1"/>
</dbReference>
<organism evidence="7 8">
    <name type="scientific">Polypedilum vanderplanki</name>
    <name type="common">Sleeping chironomid midge</name>
    <dbReference type="NCBI Taxonomy" id="319348"/>
    <lineage>
        <taxon>Eukaryota</taxon>
        <taxon>Metazoa</taxon>
        <taxon>Ecdysozoa</taxon>
        <taxon>Arthropoda</taxon>
        <taxon>Hexapoda</taxon>
        <taxon>Insecta</taxon>
        <taxon>Pterygota</taxon>
        <taxon>Neoptera</taxon>
        <taxon>Endopterygota</taxon>
        <taxon>Diptera</taxon>
        <taxon>Nematocera</taxon>
        <taxon>Chironomoidea</taxon>
        <taxon>Chironomidae</taxon>
        <taxon>Chironominae</taxon>
        <taxon>Polypedilum</taxon>
        <taxon>Polypedilum</taxon>
    </lineage>
</organism>
<sequence length="251" mass="27749">MLSSLLNSLIIFLHLQWSMTIGIVNYCDPNLCPKGTNHIACNNVGNFYATCPSDRTMIAFSNADIQLILDTHNTLRNRIAIGGEPGFKSASRMLIMLWHDELAYLASLNVRQCKMEHDQCRNTFQFQYSGQNLGYRANSLNFEGLSTFLPNVIYAWYNEIKDAQPSNIETCCGGANFTKIGHFLQVVQDKAGFVGCAASRYTNPNSPASKTVLLACNYSFANILNQKVYQTGPSASACPNGKNAKYPGLCN</sequence>
<dbReference type="AlphaFoldDB" id="A0A9J6CNH2"/>
<keyword evidence="8" id="KW-1185">Reference proteome</keyword>
<dbReference type="GO" id="GO:0005576">
    <property type="term" value="C:extracellular region"/>
    <property type="evidence" value="ECO:0007669"/>
    <property type="project" value="UniProtKB-SubCell"/>
</dbReference>
<dbReference type="InterPro" id="IPR035940">
    <property type="entry name" value="CAP_sf"/>
</dbReference>
<evidence type="ECO:0000313" key="7">
    <source>
        <dbReference type="EMBL" id="KAG5683171.1"/>
    </source>
</evidence>
<dbReference type="OrthoDB" id="414826at2759"/>